<organism evidence="2 3">
    <name type="scientific">Oryzicola mucosus</name>
    <dbReference type="NCBI Taxonomy" id="2767425"/>
    <lineage>
        <taxon>Bacteria</taxon>
        <taxon>Pseudomonadati</taxon>
        <taxon>Pseudomonadota</taxon>
        <taxon>Alphaproteobacteria</taxon>
        <taxon>Hyphomicrobiales</taxon>
        <taxon>Phyllobacteriaceae</taxon>
        <taxon>Oryzicola</taxon>
    </lineage>
</organism>
<name>A0A8J6PTN1_9HYPH</name>
<evidence type="ECO:0008006" key="4">
    <source>
        <dbReference type="Google" id="ProtNLM"/>
    </source>
</evidence>
<evidence type="ECO:0000256" key="1">
    <source>
        <dbReference type="SAM" id="MobiDB-lite"/>
    </source>
</evidence>
<dbReference type="SUPFAM" id="SSF141488">
    <property type="entry name" value="YdhA-like"/>
    <property type="match status" value="1"/>
</dbReference>
<accession>A0A8J6PTN1</accession>
<sequence>MSGSSPLATETALSSTPDLGSPQPKHAAYRCEGGATLMIDNRITAVSLVDPDGDMVELPAAPASQRSRYGQTPYALVLDGNEALYMKSGKEPVNCRR</sequence>
<dbReference type="RefSeq" id="WP_210316960.1">
    <property type="nucleotide sequence ID" value="NZ_JACVVX010000001.1"/>
</dbReference>
<evidence type="ECO:0000313" key="2">
    <source>
        <dbReference type="EMBL" id="MBD0414031.1"/>
    </source>
</evidence>
<gene>
    <name evidence="2" type="ORF">ICI42_05130</name>
</gene>
<dbReference type="InterPro" id="IPR036328">
    <property type="entry name" value="MliC_sf"/>
</dbReference>
<dbReference type="AlphaFoldDB" id="A0A8J6PTN1"/>
<proteinExistence type="predicted"/>
<dbReference type="EMBL" id="JACVVX010000001">
    <property type="protein sequence ID" value="MBD0414031.1"/>
    <property type="molecule type" value="Genomic_DNA"/>
</dbReference>
<comment type="caution">
    <text evidence="2">The sequence shown here is derived from an EMBL/GenBank/DDBJ whole genome shotgun (WGS) entry which is preliminary data.</text>
</comment>
<reference evidence="2" key="1">
    <citation type="submission" date="2020-09" db="EMBL/GenBank/DDBJ databases">
        <title>Genome seq and assembly of Tianweitania sp.</title>
        <authorList>
            <person name="Chhetri G."/>
        </authorList>
    </citation>
    <scope>NUCLEOTIDE SEQUENCE</scope>
    <source>
        <strain evidence="2">Rool2</strain>
    </source>
</reference>
<dbReference type="Proteomes" id="UP000643405">
    <property type="component" value="Unassembled WGS sequence"/>
</dbReference>
<feature type="compositionally biased region" description="Polar residues" evidence="1">
    <location>
        <begin position="1"/>
        <end position="18"/>
    </location>
</feature>
<keyword evidence="3" id="KW-1185">Reference proteome</keyword>
<feature type="region of interest" description="Disordered" evidence="1">
    <location>
        <begin position="1"/>
        <end position="26"/>
    </location>
</feature>
<evidence type="ECO:0000313" key="3">
    <source>
        <dbReference type="Proteomes" id="UP000643405"/>
    </source>
</evidence>
<protein>
    <recommendedName>
        <fullName evidence="4">C-type lysozyme inhibitor domain-containing protein</fullName>
    </recommendedName>
</protein>